<name>A0A0E9X2G0_ANGAN</name>
<proteinExistence type="predicted"/>
<sequence length="50" mass="5576">MSMNQLSREESRVFLNMVVGFDYPLLSSYTFFICKFGFQAVGSTGRSVGA</sequence>
<organism evidence="1">
    <name type="scientific">Anguilla anguilla</name>
    <name type="common">European freshwater eel</name>
    <name type="synonym">Muraena anguilla</name>
    <dbReference type="NCBI Taxonomy" id="7936"/>
    <lineage>
        <taxon>Eukaryota</taxon>
        <taxon>Metazoa</taxon>
        <taxon>Chordata</taxon>
        <taxon>Craniata</taxon>
        <taxon>Vertebrata</taxon>
        <taxon>Euteleostomi</taxon>
        <taxon>Actinopterygii</taxon>
        <taxon>Neopterygii</taxon>
        <taxon>Teleostei</taxon>
        <taxon>Anguilliformes</taxon>
        <taxon>Anguillidae</taxon>
        <taxon>Anguilla</taxon>
    </lineage>
</organism>
<protein>
    <submittedName>
        <fullName evidence="1">Uncharacterized protein</fullName>
    </submittedName>
</protein>
<dbReference type="AlphaFoldDB" id="A0A0E9X2G0"/>
<reference evidence="1" key="1">
    <citation type="submission" date="2014-11" db="EMBL/GenBank/DDBJ databases">
        <authorList>
            <person name="Amaro Gonzalez C."/>
        </authorList>
    </citation>
    <scope>NUCLEOTIDE SEQUENCE</scope>
</reference>
<accession>A0A0E9X2G0</accession>
<reference evidence="1" key="2">
    <citation type="journal article" date="2015" name="Fish Shellfish Immunol.">
        <title>Early steps in the European eel (Anguilla anguilla)-Vibrio vulnificus interaction in the gills: Role of the RtxA13 toxin.</title>
        <authorList>
            <person name="Callol A."/>
            <person name="Pajuelo D."/>
            <person name="Ebbesson L."/>
            <person name="Teles M."/>
            <person name="MacKenzie S."/>
            <person name="Amaro C."/>
        </authorList>
    </citation>
    <scope>NUCLEOTIDE SEQUENCE</scope>
</reference>
<evidence type="ECO:0000313" key="1">
    <source>
        <dbReference type="EMBL" id="JAH96902.1"/>
    </source>
</evidence>
<dbReference type="EMBL" id="GBXM01011675">
    <property type="protein sequence ID" value="JAH96902.1"/>
    <property type="molecule type" value="Transcribed_RNA"/>
</dbReference>